<feature type="region of interest" description="Disordered" evidence="1">
    <location>
        <begin position="108"/>
        <end position="136"/>
    </location>
</feature>
<accession>A0A0N4YBK0</accession>
<evidence type="ECO:0000313" key="3">
    <source>
        <dbReference type="Proteomes" id="UP000271162"/>
    </source>
</evidence>
<evidence type="ECO:0000313" key="2">
    <source>
        <dbReference type="EMBL" id="VDL77436.1"/>
    </source>
</evidence>
<dbReference type="Proteomes" id="UP000271162">
    <property type="component" value="Unassembled WGS sequence"/>
</dbReference>
<reference evidence="4" key="1">
    <citation type="submission" date="2017-02" db="UniProtKB">
        <authorList>
            <consortium name="WormBaseParasite"/>
        </authorList>
    </citation>
    <scope>IDENTIFICATION</scope>
</reference>
<evidence type="ECO:0000313" key="4">
    <source>
        <dbReference type="WBParaSite" id="NBR_0001384601-mRNA-1"/>
    </source>
</evidence>
<feature type="region of interest" description="Disordered" evidence="1">
    <location>
        <begin position="70"/>
        <end position="95"/>
    </location>
</feature>
<dbReference type="AlphaFoldDB" id="A0A0N4YBK0"/>
<protein>
    <submittedName>
        <fullName evidence="4">SAC domain-containing protein</fullName>
    </submittedName>
</protein>
<name>A0A0N4YBK0_NIPBR</name>
<organism evidence="4">
    <name type="scientific">Nippostrongylus brasiliensis</name>
    <name type="common">Rat hookworm</name>
    <dbReference type="NCBI Taxonomy" id="27835"/>
    <lineage>
        <taxon>Eukaryota</taxon>
        <taxon>Metazoa</taxon>
        <taxon>Ecdysozoa</taxon>
        <taxon>Nematoda</taxon>
        <taxon>Chromadorea</taxon>
        <taxon>Rhabditida</taxon>
        <taxon>Rhabditina</taxon>
        <taxon>Rhabditomorpha</taxon>
        <taxon>Strongyloidea</taxon>
        <taxon>Heligmosomidae</taxon>
        <taxon>Nippostrongylus</taxon>
    </lineage>
</organism>
<keyword evidence="3" id="KW-1185">Reference proteome</keyword>
<proteinExistence type="predicted"/>
<feature type="compositionally biased region" description="Low complexity" evidence="1">
    <location>
        <begin position="109"/>
        <end position="136"/>
    </location>
</feature>
<evidence type="ECO:0000256" key="1">
    <source>
        <dbReference type="SAM" id="MobiDB-lite"/>
    </source>
</evidence>
<sequence>MNDAILNCYERLFSILASRRTTEGTMLDGGALTDGVRRKSIGRACSWKLGIIIGEILEEVNVVVQRPRSIPPSGETLSAVPGRRSPPLASPENDSEFQLDIEVRSKKNSQVASASSGYGSSSASSESEQEISEQVSLTESVDCGRVSRIARKARQTDRWRRRTVAVSLFSDDVMRILQSDGHAVIMESDASLRQRQFLIEGLFDMHKTIKYLNDESYRGGTLGSASGVAVITDCATEQLAPNCTGRWGSCTCIEDLRECCIGVELLASKKNRSTRKAVNVER</sequence>
<reference evidence="2 3" key="2">
    <citation type="submission" date="2018-11" db="EMBL/GenBank/DDBJ databases">
        <authorList>
            <consortium name="Pathogen Informatics"/>
        </authorList>
    </citation>
    <scope>NUCLEOTIDE SEQUENCE [LARGE SCALE GENOMIC DNA]</scope>
</reference>
<dbReference type="WBParaSite" id="NBR_0001384601-mRNA-1">
    <property type="protein sequence ID" value="NBR_0001384601-mRNA-1"/>
    <property type="gene ID" value="NBR_0001384601"/>
</dbReference>
<gene>
    <name evidence="2" type="ORF">NBR_LOCUS13847</name>
</gene>
<dbReference type="EMBL" id="UYSL01021161">
    <property type="protein sequence ID" value="VDL77436.1"/>
    <property type="molecule type" value="Genomic_DNA"/>
</dbReference>